<dbReference type="SUPFAM" id="SSF88713">
    <property type="entry name" value="Glycoside hydrolase/deacetylase"/>
    <property type="match status" value="1"/>
</dbReference>
<dbReference type="PROSITE" id="PS51677">
    <property type="entry name" value="NODB"/>
    <property type="match status" value="1"/>
</dbReference>
<dbReference type="Pfam" id="PF01522">
    <property type="entry name" value="Polysacc_deac_1"/>
    <property type="match status" value="1"/>
</dbReference>
<dbReference type="RefSeq" id="WP_209464022.1">
    <property type="nucleotide sequence ID" value="NZ_CP110224.1"/>
</dbReference>
<reference evidence="2 3" key="1">
    <citation type="submission" date="2021-03" db="EMBL/GenBank/DDBJ databases">
        <title>Genomic Encyclopedia of Type Strains, Phase IV (KMG-IV): sequencing the most valuable type-strain genomes for metagenomic binning, comparative biology and taxonomic classification.</title>
        <authorList>
            <person name="Goeker M."/>
        </authorList>
    </citation>
    <scope>NUCLEOTIDE SEQUENCE [LARGE SCALE GENOMIC DNA]</scope>
    <source>
        <strain evidence="2 3">DSM 25609</strain>
    </source>
</reference>
<protein>
    <submittedName>
        <fullName evidence="2">Polysaccharide deacetylase family sporulation protein PdaB</fullName>
    </submittedName>
</protein>
<proteinExistence type="predicted"/>
<dbReference type="EMBL" id="JAGGKX010000018">
    <property type="protein sequence ID" value="MBP1970940.1"/>
    <property type="molecule type" value="Genomic_DNA"/>
</dbReference>
<evidence type="ECO:0000259" key="1">
    <source>
        <dbReference type="PROSITE" id="PS51677"/>
    </source>
</evidence>
<dbReference type="Proteomes" id="UP001519345">
    <property type="component" value="Unassembled WGS sequence"/>
</dbReference>
<dbReference type="InterPro" id="IPR050248">
    <property type="entry name" value="Polysacc_deacetylase_ArnD"/>
</dbReference>
<comment type="caution">
    <text evidence="2">The sequence shown here is derived from an EMBL/GenBank/DDBJ whole genome shotgun (WGS) entry which is preliminary data.</text>
</comment>
<feature type="domain" description="NodB homology" evidence="1">
    <location>
        <begin position="56"/>
        <end position="235"/>
    </location>
</feature>
<evidence type="ECO:0000313" key="3">
    <source>
        <dbReference type="Proteomes" id="UP001519345"/>
    </source>
</evidence>
<dbReference type="InterPro" id="IPR002509">
    <property type="entry name" value="NODB_dom"/>
</dbReference>
<dbReference type="NCBIfam" id="TIGR02764">
    <property type="entry name" value="spore_ybaN_pdaB"/>
    <property type="match status" value="1"/>
</dbReference>
<dbReference type="PANTHER" id="PTHR10587">
    <property type="entry name" value="GLYCOSYL TRANSFERASE-RELATED"/>
    <property type="match status" value="1"/>
</dbReference>
<keyword evidence="3" id="KW-1185">Reference proteome</keyword>
<accession>A0ABS4IK51</accession>
<dbReference type="InterPro" id="IPR011330">
    <property type="entry name" value="Glyco_hydro/deAcase_b/a-brl"/>
</dbReference>
<evidence type="ECO:0000313" key="2">
    <source>
        <dbReference type="EMBL" id="MBP1970940.1"/>
    </source>
</evidence>
<dbReference type="Gene3D" id="3.20.20.370">
    <property type="entry name" value="Glycoside hydrolase/deacetylase"/>
    <property type="match status" value="1"/>
</dbReference>
<dbReference type="PANTHER" id="PTHR10587:SF128">
    <property type="entry name" value="POLYSACCHARIDE DEACETYLASE PDAB-RELATED"/>
    <property type="match status" value="1"/>
</dbReference>
<organism evidence="2 3">
    <name type="scientific">Virgibacillus natechei</name>
    <dbReference type="NCBI Taxonomy" id="1216297"/>
    <lineage>
        <taxon>Bacteria</taxon>
        <taxon>Bacillati</taxon>
        <taxon>Bacillota</taxon>
        <taxon>Bacilli</taxon>
        <taxon>Bacillales</taxon>
        <taxon>Bacillaceae</taxon>
        <taxon>Virgibacillus</taxon>
    </lineage>
</organism>
<name>A0ABS4IK51_9BACI</name>
<sequence>MNHFYVWKFDRWKRWLVVLLFALFTATFVWFERDGGLSVFSTNEPVALTKGNANESNIALTFNISWGEEKVFEILEQLEEEQVQATFFLSGEWVERHPDIVESIAEGEHEIGMLGYSYRSYLDQEIDEVRQDLIQAREAFETLNFEDVNLLRTPNGHFNTEIIELAEEMDFEVIHWNVNSNDWNNPGTDVIVDNIMKETTNGDILLMHASDSAKQTANALNTILPGLKNKEFQFVSISELINQTQAEPELVE</sequence>
<gene>
    <name evidence="2" type="ORF">J2Z83_003076</name>
</gene>
<dbReference type="InterPro" id="IPR014132">
    <property type="entry name" value="PdaB-like"/>
</dbReference>